<feature type="active site" description="Charge relay system" evidence="5 6">
    <location>
        <position position="128"/>
    </location>
</feature>
<dbReference type="Pfam" id="PF00082">
    <property type="entry name" value="Peptidase_S8"/>
    <property type="match status" value="2"/>
</dbReference>
<dbReference type="InterPro" id="IPR017310">
    <property type="entry name" value="Pept_S8A_subtilisin_clostridia"/>
</dbReference>
<keyword evidence="3 6" id="KW-0378">Hydrolase</keyword>
<accession>A0A9D1EHT9</accession>
<dbReference type="PANTHER" id="PTHR43806:SF11">
    <property type="entry name" value="CEREVISIN-RELATED"/>
    <property type="match status" value="1"/>
</dbReference>
<dbReference type="InterPro" id="IPR000209">
    <property type="entry name" value="Peptidase_S8/S53_dom"/>
</dbReference>
<feature type="domain" description="Csp protease B prodomain" evidence="8">
    <location>
        <begin position="4"/>
        <end position="92"/>
    </location>
</feature>
<dbReference type="InterPro" id="IPR023828">
    <property type="entry name" value="Peptidase_S8_Ser-AS"/>
</dbReference>
<dbReference type="InterPro" id="IPR050131">
    <property type="entry name" value="Peptidase_S8_subtilisin-like"/>
</dbReference>
<gene>
    <name evidence="9" type="ORF">IAB98_02440</name>
</gene>
<evidence type="ECO:0000313" key="9">
    <source>
        <dbReference type="EMBL" id="HIR92267.1"/>
    </source>
</evidence>
<evidence type="ECO:0000256" key="5">
    <source>
        <dbReference type="PIRSR" id="PIRSR615500-1"/>
    </source>
</evidence>
<name>A0A9D1EHT9_9FIRM</name>
<keyword evidence="2 6" id="KW-0645">Protease</keyword>
<dbReference type="EMBL" id="DVHU01000020">
    <property type="protein sequence ID" value="HIR92267.1"/>
    <property type="molecule type" value="Genomic_DNA"/>
</dbReference>
<dbReference type="PROSITE" id="PS51892">
    <property type="entry name" value="SUBTILASE"/>
    <property type="match status" value="1"/>
</dbReference>
<dbReference type="PRINTS" id="PR00723">
    <property type="entry name" value="SUBTILISIN"/>
</dbReference>
<reference evidence="9" key="2">
    <citation type="journal article" date="2021" name="PeerJ">
        <title>Extensive microbial diversity within the chicken gut microbiome revealed by metagenomics and culture.</title>
        <authorList>
            <person name="Gilroy R."/>
            <person name="Ravi A."/>
            <person name="Getino M."/>
            <person name="Pursley I."/>
            <person name="Horton D.L."/>
            <person name="Alikhan N.F."/>
            <person name="Baker D."/>
            <person name="Gharbi K."/>
            <person name="Hall N."/>
            <person name="Watson M."/>
            <person name="Adriaenssens E.M."/>
            <person name="Foster-Nyarko E."/>
            <person name="Jarju S."/>
            <person name="Secka A."/>
            <person name="Antonio M."/>
            <person name="Oren A."/>
            <person name="Chaudhuri R.R."/>
            <person name="La Ragione R."/>
            <person name="Hildebrand F."/>
            <person name="Pallen M.J."/>
        </authorList>
    </citation>
    <scope>NUCLEOTIDE SEQUENCE</scope>
    <source>
        <strain evidence="9">ChiSxjej1B13-7041</strain>
    </source>
</reference>
<evidence type="ECO:0000259" key="7">
    <source>
        <dbReference type="Pfam" id="PF00082"/>
    </source>
</evidence>
<dbReference type="GO" id="GO:0004252">
    <property type="term" value="F:serine-type endopeptidase activity"/>
    <property type="evidence" value="ECO:0007669"/>
    <property type="project" value="UniProtKB-UniRule"/>
</dbReference>
<comment type="similarity">
    <text evidence="1 6">Belongs to the peptidase S8 family.</text>
</comment>
<dbReference type="InterPro" id="IPR036852">
    <property type="entry name" value="Peptidase_S8/S53_dom_sf"/>
</dbReference>
<reference evidence="9" key="1">
    <citation type="submission" date="2020-10" db="EMBL/GenBank/DDBJ databases">
        <authorList>
            <person name="Gilroy R."/>
        </authorList>
    </citation>
    <scope>NUCLEOTIDE SEQUENCE</scope>
    <source>
        <strain evidence="9">ChiSxjej1B13-7041</strain>
    </source>
</reference>
<evidence type="ECO:0000256" key="6">
    <source>
        <dbReference type="PROSITE-ProRule" id="PRU01240"/>
    </source>
</evidence>
<dbReference type="InterPro" id="IPR015500">
    <property type="entry name" value="Peptidase_S8_subtilisin-rel"/>
</dbReference>
<dbReference type="Pfam" id="PF18425">
    <property type="entry name" value="CspB_prodomain"/>
    <property type="match status" value="1"/>
</dbReference>
<dbReference type="AlphaFoldDB" id="A0A9D1EHT9"/>
<proteinExistence type="inferred from homology"/>
<evidence type="ECO:0000259" key="8">
    <source>
        <dbReference type="Pfam" id="PF18425"/>
    </source>
</evidence>
<feature type="active site" description="Charge relay system" evidence="5 6">
    <location>
        <position position="512"/>
    </location>
</feature>
<dbReference type="PROSITE" id="PS00138">
    <property type="entry name" value="SUBTILASE_SER"/>
    <property type="match status" value="1"/>
</dbReference>
<feature type="domain" description="Peptidase S8/S53" evidence="7">
    <location>
        <begin position="444"/>
        <end position="568"/>
    </location>
</feature>
<evidence type="ECO:0000313" key="10">
    <source>
        <dbReference type="Proteomes" id="UP000886841"/>
    </source>
</evidence>
<dbReference type="Proteomes" id="UP000886841">
    <property type="component" value="Unassembled WGS sequence"/>
</dbReference>
<dbReference type="CDD" id="cd07478">
    <property type="entry name" value="Peptidases_S8_CspA-like"/>
    <property type="match status" value="1"/>
</dbReference>
<dbReference type="Gene3D" id="2.60.120.1290">
    <property type="match status" value="1"/>
</dbReference>
<evidence type="ECO:0000256" key="3">
    <source>
        <dbReference type="ARBA" id="ARBA00022801"/>
    </source>
</evidence>
<dbReference type="InterPro" id="IPR041365">
    <property type="entry name" value="CspB_prodomain"/>
</dbReference>
<feature type="active site" description="Charge relay system" evidence="5 6">
    <location>
        <position position="198"/>
    </location>
</feature>
<dbReference type="SUPFAM" id="SSF52743">
    <property type="entry name" value="Subtilisin-like"/>
    <property type="match status" value="1"/>
</dbReference>
<organism evidence="9 10">
    <name type="scientific">Candidatus Egerieimonas intestinavium</name>
    <dbReference type="NCBI Taxonomy" id="2840777"/>
    <lineage>
        <taxon>Bacteria</taxon>
        <taxon>Bacillati</taxon>
        <taxon>Bacillota</taxon>
        <taxon>Clostridia</taxon>
        <taxon>Lachnospirales</taxon>
        <taxon>Lachnospiraceae</taxon>
        <taxon>Lachnospiraceae incertae sedis</taxon>
        <taxon>Candidatus Egerieimonas</taxon>
    </lineage>
</organism>
<keyword evidence="4 6" id="KW-0720">Serine protease</keyword>
<dbReference type="PANTHER" id="PTHR43806">
    <property type="entry name" value="PEPTIDASE S8"/>
    <property type="match status" value="1"/>
</dbReference>
<dbReference type="InterPro" id="IPR034045">
    <property type="entry name" value="Pep_S8_CspA-like"/>
</dbReference>
<evidence type="ECO:0000256" key="1">
    <source>
        <dbReference type="ARBA" id="ARBA00011073"/>
    </source>
</evidence>
<sequence length="579" mass="63240">MPDQKIENLLNLALDATEEERARSLNLNVGFNEEDRSWDLLIQYMGETEGLLGLEGVRVTPLLGNYAVVTLPQGAIDRFANLPQVTFVEKPKRLYFAVRSGRAASCVNPVQLPPLALTGRGVLVACVDSGVDYTHPDFRDEDGGTRIRYLWDQSIPGNPPQGYQLGSEYTREQINQALRADSRQEREKLLPSVDASGHGTAVLGIAAGNGRSSGGAYRGVATDSELLVVKLGNPRPGGFPRTTELIQAVDYAVRKSMELSMPLALNLSFGNSYGSHRGDSLLETYLDTVANMGRSVICTGTGNEGDQGGHTAGILRQGQTKDVSLAVGEYESTLNLQIWKQYEDRVEIQLVHPNGTELGPIQPFQGTQRIRMDQTEILAYYGEPSPYSRAQEIYLDFLPIENYIDSGVWKIRLIPQRIVRGSYNMWLPGGRVLNEDTRFYQPMPEATLTIPSTASRTVTVAAYDARMLSYAAFSGRGFSGEEWSAKPDLAAPGVEVTSVKAGGGYGSFTGTSFATPFVTGAAALMMEWGIIQGRDPYLYGEKVKAWLIEGARSLPGEREYPNPRVGYGALCLRDSLAGV</sequence>
<evidence type="ECO:0000256" key="4">
    <source>
        <dbReference type="ARBA" id="ARBA00022825"/>
    </source>
</evidence>
<evidence type="ECO:0000256" key="2">
    <source>
        <dbReference type="ARBA" id="ARBA00022670"/>
    </source>
</evidence>
<feature type="domain" description="Peptidase S8/S53" evidence="7">
    <location>
        <begin position="119"/>
        <end position="343"/>
    </location>
</feature>
<dbReference type="Gene3D" id="3.40.50.200">
    <property type="entry name" value="Peptidase S8/S53 domain"/>
    <property type="match status" value="1"/>
</dbReference>
<dbReference type="GO" id="GO:0006508">
    <property type="term" value="P:proteolysis"/>
    <property type="evidence" value="ECO:0007669"/>
    <property type="project" value="UniProtKB-KW"/>
</dbReference>
<dbReference type="Gene3D" id="3.30.70.2980">
    <property type="match status" value="1"/>
</dbReference>
<protein>
    <submittedName>
        <fullName evidence="9">S8 family serine peptidase</fullName>
    </submittedName>
</protein>
<comment type="caution">
    <text evidence="9">The sequence shown here is derived from an EMBL/GenBank/DDBJ whole genome shotgun (WGS) entry which is preliminary data.</text>
</comment>
<dbReference type="PIRSF" id="PIRSF037894">
    <property type="entry name" value="Subtilisin_rel_CspABC"/>
    <property type="match status" value="1"/>
</dbReference>